<evidence type="ECO:0000259" key="9">
    <source>
        <dbReference type="Pfam" id="PF01850"/>
    </source>
</evidence>
<evidence type="ECO:0000256" key="8">
    <source>
        <dbReference type="HAMAP-Rule" id="MF_00265"/>
    </source>
</evidence>
<dbReference type="PANTHER" id="PTHR33653:SF1">
    <property type="entry name" value="RIBONUCLEASE VAPC2"/>
    <property type="match status" value="1"/>
</dbReference>
<dbReference type="SUPFAM" id="SSF88723">
    <property type="entry name" value="PIN domain-like"/>
    <property type="match status" value="1"/>
</dbReference>
<keyword evidence="4 8" id="KW-0479">Metal-binding</keyword>
<dbReference type="Gene3D" id="3.40.50.1010">
    <property type="entry name" value="5'-nuclease"/>
    <property type="match status" value="1"/>
</dbReference>
<dbReference type="HAMAP" id="MF_00265">
    <property type="entry name" value="VapC_Nob1"/>
    <property type="match status" value="1"/>
</dbReference>
<gene>
    <name evidence="8" type="primary">vapC</name>
    <name evidence="10" type="ORF">HBH26_14780</name>
</gene>
<sequence length="130" mass="14393">MIVDTSAIMAMLCQEDEADRMLRLMVTASARRMSAGSWVELGTVLVRRQDPQLAFYAERILPGLRIEVVPVTAAQAEIGRRAYGEYGRGTGHPARLNFGDCFSYALAKERSEPLLFKGDDFTHTDVEPAA</sequence>
<feature type="binding site" evidence="8">
    <location>
        <position position="100"/>
    </location>
    <ligand>
        <name>Mg(2+)</name>
        <dbReference type="ChEBI" id="CHEBI:18420"/>
    </ligand>
</feature>
<keyword evidence="11" id="KW-1185">Reference proteome</keyword>
<dbReference type="InterPro" id="IPR029060">
    <property type="entry name" value="PIN-like_dom_sf"/>
</dbReference>
<dbReference type="Proteomes" id="UP000732399">
    <property type="component" value="Unassembled WGS sequence"/>
</dbReference>
<evidence type="ECO:0000256" key="4">
    <source>
        <dbReference type="ARBA" id="ARBA00022723"/>
    </source>
</evidence>
<evidence type="ECO:0000256" key="5">
    <source>
        <dbReference type="ARBA" id="ARBA00022801"/>
    </source>
</evidence>
<keyword evidence="8" id="KW-0800">Toxin</keyword>
<protein>
    <recommendedName>
        <fullName evidence="8">Ribonuclease VapC</fullName>
        <shortName evidence="8">RNase VapC</shortName>
        <ecNumber evidence="8">3.1.-.-</ecNumber>
    </recommendedName>
    <alternativeName>
        <fullName evidence="8">Toxin VapC</fullName>
    </alternativeName>
</protein>
<dbReference type="InterPro" id="IPR050556">
    <property type="entry name" value="Type_II_TA_system_RNase"/>
</dbReference>
<keyword evidence="5 8" id="KW-0378">Hydrolase</keyword>
<organism evidence="10 11">
    <name type="scientific">Sphingomonas corticis</name>
    <dbReference type="NCBI Taxonomy" id="2722791"/>
    <lineage>
        <taxon>Bacteria</taxon>
        <taxon>Pseudomonadati</taxon>
        <taxon>Pseudomonadota</taxon>
        <taxon>Alphaproteobacteria</taxon>
        <taxon>Sphingomonadales</taxon>
        <taxon>Sphingomonadaceae</taxon>
        <taxon>Sphingomonas</taxon>
    </lineage>
</organism>
<keyword evidence="6 8" id="KW-0460">Magnesium</keyword>
<evidence type="ECO:0000256" key="1">
    <source>
        <dbReference type="ARBA" id="ARBA00001946"/>
    </source>
</evidence>
<dbReference type="InterPro" id="IPR022907">
    <property type="entry name" value="VapC_family"/>
</dbReference>
<comment type="caution">
    <text evidence="10">The sequence shown here is derived from an EMBL/GenBank/DDBJ whole genome shotgun (WGS) entry which is preliminary data.</text>
</comment>
<proteinExistence type="inferred from homology"/>
<evidence type="ECO:0000256" key="7">
    <source>
        <dbReference type="ARBA" id="ARBA00038093"/>
    </source>
</evidence>
<dbReference type="Pfam" id="PF01850">
    <property type="entry name" value="PIN"/>
    <property type="match status" value="1"/>
</dbReference>
<dbReference type="PANTHER" id="PTHR33653">
    <property type="entry name" value="RIBONUCLEASE VAPC2"/>
    <property type="match status" value="1"/>
</dbReference>
<dbReference type="CDD" id="cd09871">
    <property type="entry name" value="PIN_MtVapC28-VapC30-like"/>
    <property type="match status" value="1"/>
</dbReference>
<feature type="domain" description="PIN" evidence="9">
    <location>
        <begin position="1"/>
        <end position="125"/>
    </location>
</feature>
<feature type="binding site" evidence="8">
    <location>
        <position position="4"/>
    </location>
    <ligand>
        <name>Mg(2+)</name>
        <dbReference type="ChEBI" id="CHEBI:18420"/>
    </ligand>
</feature>
<comment type="cofactor">
    <cofactor evidence="1 8">
        <name>Mg(2+)</name>
        <dbReference type="ChEBI" id="CHEBI:18420"/>
    </cofactor>
</comment>
<accession>A0ABX1CV50</accession>
<keyword evidence="3 8" id="KW-0540">Nuclease</keyword>
<evidence type="ECO:0000256" key="3">
    <source>
        <dbReference type="ARBA" id="ARBA00022722"/>
    </source>
</evidence>
<comment type="function">
    <text evidence="8">Toxic component of a toxin-antitoxin (TA) system. An RNase.</text>
</comment>
<dbReference type="InterPro" id="IPR002716">
    <property type="entry name" value="PIN_dom"/>
</dbReference>
<evidence type="ECO:0000313" key="11">
    <source>
        <dbReference type="Proteomes" id="UP000732399"/>
    </source>
</evidence>
<evidence type="ECO:0000256" key="6">
    <source>
        <dbReference type="ARBA" id="ARBA00022842"/>
    </source>
</evidence>
<keyword evidence="2 8" id="KW-1277">Toxin-antitoxin system</keyword>
<name>A0ABX1CV50_9SPHN</name>
<dbReference type="EC" id="3.1.-.-" evidence="8"/>
<evidence type="ECO:0000256" key="2">
    <source>
        <dbReference type="ARBA" id="ARBA00022649"/>
    </source>
</evidence>
<comment type="similarity">
    <text evidence="7 8">Belongs to the PINc/VapC protein family.</text>
</comment>
<evidence type="ECO:0000313" key="10">
    <source>
        <dbReference type="EMBL" id="NJR79850.1"/>
    </source>
</evidence>
<dbReference type="RefSeq" id="WP_168135405.1">
    <property type="nucleotide sequence ID" value="NZ_JAAVJH010000010.1"/>
</dbReference>
<dbReference type="EMBL" id="JAAVJH010000010">
    <property type="protein sequence ID" value="NJR79850.1"/>
    <property type="molecule type" value="Genomic_DNA"/>
</dbReference>
<reference evidence="10 11" key="1">
    <citation type="submission" date="2020-03" db="EMBL/GenBank/DDBJ databases">
        <authorList>
            <person name="Wang L."/>
            <person name="He N."/>
            <person name="Li Y."/>
            <person name="Fang Y."/>
            <person name="Zhang F."/>
        </authorList>
    </citation>
    <scope>NUCLEOTIDE SEQUENCE [LARGE SCALE GENOMIC DNA]</scope>
    <source>
        <strain evidence="10 11">36D10-4-7</strain>
    </source>
</reference>